<proteinExistence type="predicted"/>
<dbReference type="Pfam" id="PF13560">
    <property type="entry name" value="HTH_31"/>
    <property type="match status" value="1"/>
</dbReference>
<dbReference type="Proteomes" id="UP000249341">
    <property type="component" value="Unassembled WGS sequence"/>
</dbReference>
<dbReference type="AlphaFoldDB" id="A0A327YX39"/>
<dbReference type="SUPFAM" id="SSF47413">
    <property type="entry name" value="lambda repressor-like DNA-binding domains"/>
    <property type="match status" value="1"/>
</dbReference>
<keyword evidence="3" id="KW-1185">Reference proteome</keyword>
<organism evidence="2 3">
    <name type="scientific">Actinoplanes lutulentus</name>
    <dbReference type="NCBI Taxonomy" id="1287878"/>
    <lineage>
        <taxon>Bacteria</taxon>
        <taxon>Bacillati</taxon>
        <taxon>Actinomycetota</taxon>
        <taxon>Actinomycetes</taxon>
        <taxon>Micromonosporales</taxon>
        <taxon>Micromonosporaceae</taxon>
        <taxon>Actinoplanes</taxon>
    </lineage>
</organism>
<dbReference type="Gene3D" id="3.30.450.180">
    <property type="match status" value="1"/>
</dbReference>
<dbReference type="PROSITE" id="PS50943">
    <property type="entry name" value="HTH_CROC1"/>
    <property type="match status" value="1"/>
</dbReference>
<dbReference type="InterPro" id="IPR041413">
    <property type="entry name" value="MLTR_LBD"/>
</dbReference>
<accession>A0A327YX39</accession>
<dbReference type="OrthoDB" id="3806821at2"/>
<dbReference type="CDD" id="cd00093">
    <property type="entry name" value="HTH_XRE"/>
    <property type="match status" value="1"/>
</dbReference>
<dbReference type="RefSeq" id="WP_111654828.1">
    <property type="nucleotide sequence ID" value="NZ_JACHWI010000002.1"/>
</dbReference>
<dbReference type="InterPro" id="IPR001387">
    <property type="entry name" value="Cro/C1-type_HTH"/>
</dbReference>
<dbReference type="PANTHER" id="PTHR35010">
    <property type="entry name" value="BLL4672 PROTEIN-RELATED"/>
    <property type="match status" value="1"/>
</dbReference>
<gene>
    <name evidence="2" type="ORF">B0I29_12911</name>
</gene>
<evidence type="ECO:0000313" key="3">
    <source>
        <dbReference type="Proteomes" id="UP000249341"/>
    </source>
</evidence>
<dbReference type="InterPro" id="IPR010982">
    <property type="entry name" value="Lambda_DNA-bd_dom_sf"/>
</dbReference>
<dbReference type="PANTHER" id="PTHR35010:SF2">
    <property type="entry name" value="BLL4672 PROTEIN"/>
    <property type="match status" value="1"/>
</dbReference>
<dbReference type="EMBL" id="QLMJ01000029">
    <property type="protein sequence ID" value="RAK25977.1"/>
    <property type="molecule type" value="Genomic_DNA"/>
</dbReference>
<dbReference type="Gene3D" id="1.10.260.40">
    <property type="entry name" value="lambda repressor-like DNA-binding domains"/>
    <property type="match status" value="1"/>
</dbReference>
<protein>
    <submittedName>
        <fullName evidence="2">Helix-turn-helix protein</fullName>
    </submittedName>
</protein>
<sequence>MELRDFLTSRRAALSPYEVGLPNPAAPRRVKGLRREEVAILAGVSVDYYVKLEQGRVGNVSEQVLDAVARALRLDEVESRYLRSLLHPAPAAATVKARPALLSMIHAMDVPAVIHGPYLEILGVNHAGKALLDDYDAMPAGDRNTARWMFLNPRARIVYRDWAEIAADVVAVLRAAPVSEALSGIVGDLSTRSDEFARMWADYRVSEHRYGVKRFFHEAVGEMRLNWQTLQVADGHGQNIVVYSADTGSPSQEKLRLLTSWAAPALRGTPSQVDE</sequence>
<comment type="caution">
    <text evidence="2">The sequence shown here is derived from an EMBL/GenBank/DDBJ whole genome shotgun (WGS) entry which is preliminary data.</text>
</comment>
<feature type="domain" description="HTH cro/C1-type" evidence="1">
    <location>
        <begin position="28"/>
        <end position="79"/>
    </location>
</feature>
<reference evidence="2 3" key="1">
    <citation type="submission" date="2018-06" db="EMBL/GenBank/DDBJ databases">
        <title>Genomic Encyclopedia of Type Strains, Phase III (KMG-III): the genomes of soil and plant-associated and newly described type strains.</title>
        <authorList>
            <person name="Whitman W."/>
        </authorList>
    </citation>
    <scope>NUCLEOTIDE SEQUENCE [LARGE SCALE GENOMIC DNA]</scope>
    <source>
        <strain evidence="2 3">CGMCC 4.7090</strain>
    </source>
</reference>
<evidence type="ECO:0000259" key="1">
    <source>
        <dbReference type="PROSITE" id="PS50943"/>
    </source>
</evidence>
<dbReference type="Pfam" id="PF17765">
    <property type="entry name" value="MLTR_LBD"/>
    <property type="match status" value="1"/>
</dbReference>
<dbReference type="SMART" id="SM00530">
    <property type="entry name" value="HTH_XRE"/>
    <property type="match status" value="1"/>
</dbReference>
<name>A0A327YX39_9ACTN</name>
<evidence type="ECO:0000313" key="2">
    <source>
        <dbReference type="EMBL" id="RAK25977.1"/>
    </source>
</evidence>
<dbReference type="GO" id="GO:0003677">
    <property type="term" value="F:DNA binding"/>
    <property type="evidence" value="ECO:0007669"/>
    <property type="project" value="InterPro"/>
</dbReference>